<dbReference type="SUPFAM" id="SSF51161">
    <property type="entry name" value="Trimeric LpxA-like enzymes"/>
    <property type="match status" value="1"/>
</dbReference>
<dbReference type="NCBIfam" id="TIGR01853">
    <property type="entry name" value="lipid_A_lpxD"/>
    <property type="match status" value="1"/>
</dbReference>
<keyword evidence="2 7" id="KW-0441">Lipid A biosynthesis</keyword>
<dbReference type="PANTHER" id="PTHR43378">
    <property type="entry name" value="UDP-3-O-ACYLGLUCOSAMINE N-ACYLTRANSFERASE"/>
    <property type="match status" value="1"/>
</dbReference>
<accession>A0A1H4EXF0</accession>
<name>A0A1H4EXF0_9GAMM</name>
<evidence type="ECO:0000256" key="3">
    <source>
        <dbReference type="ARBA" id="ARBA00022679"/>
    </source>
</evidence>
<dbReference type="Pfam" id="PF00132">
    <property type="entry name" value="Hexapep"/>
    <property type="match status" value="1"/>
</dbReference>
<dbReference type="AlphaFoldDB" id="A0A1H4EXF0"/>
<evidence type="ECO:0000256" key="4">
    <source>
        <dbReference type="ARBA" id="ARBA00022737"/>
    </source>
</evidence>
<dbReference type="GO" id="GO:0016020">
    <property type="term" value="C:membrane"/>
    <property type="evidence" value="ECO:0007669"/>
    <property type="project" value="GOC"/>
</dbReference>
<dbReference type="CDD" id="cd03352">
    <property type="entry name" value="LbH_LpxD"/>
    <property type="match status" value="1"/>
</dbReference>
<comment type="function">
    <text evidence="7">Catalyzes the N-acylation of UDP-3-O-acylglucosamine using 3-hydroxyacyl-ACP as the acyl donor. Is involved in the biosynthesis of lipid A, a phosphorylated glycolipid that anchors the lipopolysaccharide to the outer membrane of the cell.</text>
</comment>
<keyword evidence="4 7" id="KW-0677">Repeat</keyword>
<dbReference type="GO" id="GO:0009245">
    <property type="term" value="P:lipid A biosynthetic process"/>
    <property type="evidence" value="ECO:0007669"/>
    <property type="project" value="UniProtKB-UniRule"/>
</dbReference>
<feature type="domain" description="UDP-3-O-[3-hydroxymyristoyl] glucosamine N-acyltransferase non-repeat region" evidence="8">
    <location>
        <begin position="29"/>
        <end position="93"/>
    </location>
</feature>
<dbReference type="Gene3D" id="2.160.10.10">
    <property type="entry name" value="Hexapeptide repeat proteins"/>
    <property type="match status" value="1"/>
</dbReference>
<evidence type="ECO:0000256" key="1">
    <source>
        <dbReference type="ARBA" id="ARBA00022516"/>
    </source>
</evidence>
<organism evidence="9 10">
    <name type="scientific">Marinobacterium iners DSM 11526</name>
    <dbReference type="NCBI Taxonomy" id="1122198"/>
    <lineage>
        <taxon>Bacteria</taxon>
        <taxon>Pseudomonadati</taxon>
        <taxon>Pseudomonadota</taxon>
        <taxon>Gammaproteobacteria</taxon>
        <taxon>Oceanospirillales</taxon>
        <taxon>Oceanospirillaceae</taxon>
        <taxon>Marinobacterium</taxon>
    </lineage>
</organism>
<dbReference type="PROSITE" id="PS00101">
    <property type="entry name" value="HEXAPEP_TRANSFERASES"/>
    <property type="match status" value="2"/>
</dbReference>
<dbReference type="GO" id="GO:0016410">
    <property type="term" value="F:N-acyltransferase activity"/>
    <property type="evidence" value="ECO:0007669"/>
    <property type="project" value="InterPro"/>
</dbReference>
<proteinExistence type="inferred from homology"/>
<evidence type="ECO:0000259" key="8">
    <source>
        <dbReference type="Pfam" id="PF04613"/>
    </source>
</evidence>
<dbReference type="NCBIfam" id="NF002060">
    <property type="entry name" value="PRK00892.1"/>
    <property type="match status" value="1"/>
</dbReference>
<evidence type="ECO:0000256" key="6">
    <source>
        <dbReference type="ARBA" id="ARBA00023315"/>
    </source>
</evidence>
<keyword evidence="10" id="KW-1185">Reference proteome</keyword>
<dbReference type="Pfam" id="PF04613">
    <property type="entry name" value="LpxD"/>
    <property type="match status" value="1"/>
</dbReference>
<dbReference type="InterPro" id="IPR007691">
    <property type="entry name" value="LpxD"/>
</dbReference>
<dbReference type="Gene3D" id="1.20.5.170">
    <property type="match status" value="1"/>
</dbReference>
<dbReference type="InterPro" id="IPR001451">
    <property type="entry name" value="Hexapep"/>
</dbReference>
<evidence type="ECO:0000313" key="10">
    <source>
        <dbReference type="Proteomes" id="UP000242469"/>
    </source>
</evidence>
<sequence length="354" mass="37321">MVSTARYTLGDLAQRLGATLQGGDPKAGIVTLATLNSAGPGELSFFANPRYLRQLQHTSAEAVLVRPEQVGHCPVAALIVDDPYFTFAKASQLFDWRSPVSPGVDSTAVIADSARLASGVEIGPYVVIGENVEIASGVSVGAGTVIGRDCQIGTGCRLEAHVTLYPNVTLGEQVLIHSGAVLGSDGFGFARNQQGWEKICQLGGVVIGDRVEIGAGVTIDRGALDDTRIEAGVKLDNQIQIAHNVIVGRDSAIAGCTAVAGSTKIGERCTIAGMTGITGHLEIADDTHVTAMSLVSKSITRPGAYSSGTGLEPHQQWKRNVVRFRQLDDLARRVRRIEQAVEQISTEGQNNDGR</sequence>
<gene>
    <name evidence="7" type="primary">lpxD</name>
    <name evidence="9" type="ORF">SAMN02745729_109124</name>
</gene>
<dbReference type="InterPro" id="IPR020573">
    <property type="entry name" value="UDP_GlcNAc_AcTrfase_non-rep"/>
</dbReference>
<evidence type="ECO:0000256" key="5">
    <source>
        <dbReference type="ARBA" id="ARBA00023098"/>
    </source>
</evidence>
<evidence type="ECO:0000256" key="2">
    <source>
        <dbReference type="ARBA" id="ARBA00022556"/>
    </source>
</evidence>
<dbReference type="RefSeq" id="WP_091826884.1">
    <property type="nucleotide sequence ID" value="NZ_FNRJ01000009.1"/>
</dbReference>
<keyword evidence="3 7" id="KW-0808">Transferase</keyword>
<feature type="active site" description="Proton acceptor" evidence="7">
    <location>
        <position position="243"/>
    </location>
</feature>
<dbReference type="EC" id="2.3.1.191" evidence="7"/>
<dbReference type="UniPathway" id="UPA00973"/>
<dbReference type="Proteomes" id="UP000242469">
    <property type="component" value="Unassembled WGS sequence"/>
</dbReference>
<keyword evidence="5 7" id="KW-0443">Lipid metabolism</keyword>
<comment type="subunit">
    <text evidence="7">Homotrimer.</text>
</comment>
<dbReference type="InterPro" id="IPR011004">
    <property type="entry name" value="Trimer_LpxA-like_sf"/>
</dbReference>
<dbReference type="GO" id="GO:0103118">
    <property type="term" value="F:UDP-3-O-[(3R)-3-hydroxyacyl]-glucosamine N-acyltransferase activity"/>
    <property type="evidence" value="ECO:0007669"/>
    <property type="project" value="UniProtKB-EC"/>
</dbReference>
<dbReference type="STRING" id="1122198.SAMN02745729_109124"/>
<dbReference type="InterPro" id="IPR018357">
    <property type="entry name" value="Hexapep_transf_CS"/>
</dbReference>
<comment type="similarity">
    <text evidence="7">Belongs to the transferase hexapeptide repeat family. LpxD subfamily.</text>
</comment>
<dbReference type="OrthoDB" id="9784739at2"/>
<keyword evidence="6 7" id="KW-0012">Acyltransferase</keyword>
<evidence type="ECO:0000256" key="7">
    <source>
        <dbReference type="HAMAP-Rule" id="MF_00523"/>
    </source>
</evidence>
<comment type="catalytic activity">
    <reaction evidence="7">
        <text>a UDP-3-O-[(3R)-3-hydroxyacyl]-alpha-D-glucosamine + a (3R)-hydroxyacyl-[ACP] = a UDP-2-N,3-O-bis[(3R)-3-hydroxyacyl]-alpha-D-glucosamine + holo-[ACP] + H(+)</text>
        <dbReference type="Rhea" id="RHEA:53836"/>
        <dbReference type="Rhea" id="RHEA-COMP:9685"/>
        <dbReference type="Rhea" id="RHEA-COMP:9945"/>
        <dbReference type="ChEBI" id="CHEBI:15378"/>
        <dbReference type="ChEBI" id="CHEBI:64479"/>
        <dbReference type="ChEBI" id="CHEBI:78827"/>
        <dbReference type="ChEBI" id="CHEBI:137740"/>
        <dbReference type="ChEBI" id="CHEBI:137748"/>
        <dbReference type="EC" id="2.3.1.191"/>
    </reaction>
</comment>
<evidence type="ECO:0000313" key="9">
    <source>
        <dbReference type="EMBL" id="SEA89656.1"/>
    </source>
</evidence>
<dbReference type="HAMAP" id="MF_00523">
    <property type="entry name" value="LpxD"/>
    <property type="match status" value="1"/>
</dbReference>
<dbReference type="PANTHER" id="PTHR43378:SF2">
    <property type="entry name" value="UDP-3-O-ACYLGLUCOSAMINE N-ACYLTRANSFERASE 1, MITOCHONDRIAL-RELATED"/>
    <property type="match status" value="1"/>
</dbReference>
<dbReference type="EMBL" id="FNRJ01000009">
    <property type="protein sequence ID" value="SEA89656.1"/>
    <property type="molecule type" value="Genomic_DNA"/>
</dbReference>
<reference evidence="10" key="1">
    <citation type="submission" date="2016-10" db="EMBL/GenBank/DDBJ databases">
        <authorList>
            <person name="Varghese N."/>
            <person name="Submissions S."/>
        </authorList>
    </citation>
    <scope>NUCLEOTIDE SEQUENCE [LARGE SCALE GENOMIC DNA]</scope>
    <source>
        <strain evidence="10">DSM 11526</strain>
    </source>
</reference>
<dbReference type="Gene3D" id="3.40.1390.10">
    <property type="entry name" value="MurE/MurF, N-terminal domain"/>
    <property type="match status" value="1"/>
</dbReference>
<keyword evidence="1 7" id="KW-0444">Lipid biosynthesis</keyword>
<comment type="pathway">
    <text evidence="7">Bacterial outer membrane biogenesis; LPS lipid A biosynthesis.</text>
</comment>
<protein>
    <recommendedName>
        <fullName evidence="7">UDP-3-O-acylglucosamine N-acyltransferase</fullName>
        <ecNumber evidence="7">2.3.1.191</ecNumber>
    </recommendedName>
</protein>